<dbReference type="GO" id="GO:0016075">
    <property type="term" value="P:rRNA catabolic process"/>
    <property type="evidence" value="ECO:0007669"/>
    <property type="project" value="TreeGrafter"/>
</dbReference>
<dbReference type="AlphaFoldDB" id="A0A1X1KNX4"/>
<dbReference type="EMBL" id="NCVJ01000014">
    <property type="protein sequence ID" value="ORP01137.1"/>
    <property type="molecule type" value="Genomic_DNA"/>
</dbReference>
<dbReference type="PANTHER" id="PTHR33988">
    <property type="entry name" value="ENDORIBONUCLEASE MAZF-RELATED"/>
    <property type="match status" value="1"/>
</dbReference>
<accession>A0A1X1KNX4</accession>
<dbReference type="GO" id="GO:0003677">
    <property type="term" value="F:DNA binding"/>
    <property type="evidence" value="ECO:0007669"/>
    <property type="project" value="InterPro"/>
</dbReference>
<reference evidence="3 4" key="1">
    <citation type="journal article" date="2016" name="Eur. J. Clin. Microbiol. Infect. Dis.">
        <title>Whole genome sequencing as a tool for phylogenetic analysis of clinical strains of Mitis group streptococci.</title>
        <authorList>
            <person name="Rasmussen L.H."/>
            <person name="Dargis R."/>
            <person name="Hojholt K."/>
            <person name="Christensen J.J."/>
            <person name="Skovgaard O."/>
            <person name="Justesen U.S."/>
            <person name="Rosenvinge F.S."/>
            <person name="Moser C."/>
            <person name="Lukjancenko O."/>
            <person name="Rasmussen S."/>
            <person name="Nielsen X.C."/>
        </authorList>
    </citation>
    <scope>NUCLEOTIDE SEQUENCE [LARGE SCALE GENOMIC DNA]</scope>
    <source>
        <strain evidence="3 4">RH_12363_08</strain>
    </source>
</reference>
<dbReference type="SUPFAM" id="SSF50118">
    <property type="entry name" value="Cell growth inhibitor/plasmid maintenance toxic component"/>
    <property type="match status" value="1"/>
</dbReference>
<dbReference type="GO" id="GO:0004521">
    <property type="term" value="F:RNA endonuclease activity"/>
    <property type="evidence" value="ECO:0007669"/>
    <property type="project" value="TreeGrafter"/>
</dbReference>
<dbReference type="InterPro" id="IPR011067">
    <property type="entry name" value="Plasmid_toxin/cell-grow_inhib"/>
</dbReference>
<sequence>MFKHSLYYIYNYLERFIYSMTKTSHSPGQLSELAQGDIVWLDFSPTVGHEQADYRPAVVISKQQFNRRALVIVLPITRTPGALKVEINCLPSKSYVMCDQPRALDLLARKYKSDGKCLSKEELEQVLGRLKPIIF</sequence>
<comment type="caution">
    <text evidence="3">The sequence shown here is derived from an EMBL/GenBank/DDBJ whole genome shotgun (WGS) entry which is preliminary data.</text>
</comment>
<proteinExistence type="inferred from homology"/>
<comment type="similarity">
    <text evidence="1">Belongs to the PemK/MazF family.</text>
</comment>
<evidence type="ECO:0000256" key="1">
    <source>
        <dbReference type="ARBA" id="ARBA00007521"/>
    </source>
</evidence>
<evidence type="ECO:0000313" key="4">
    <source>
        <dbReference type="Proteomes" id="UP000193234"/>
    </source>
</evidence>
<dbReference type="InterPro" id="IPR003477">
    <property type="entry name" value="PemK-like"/>
</dbReference>
<evidence type="ECO:0000256" key="2">
    <source>
        <dbReference type="ARBA" id="ARBA00022649"/>
    </source>
</evidence>
<protein>
    <submittedName>
        <fullName evidence="3">Uncharacterized protein</fullName>
    </submittedName>
</protein>
<organism evidence="3 4">
    <name type="scientific">Streptococcus mitis</name>
    <dbReference type="NCBI Taxonomy" id="28037"/>
    <lineage>
        <taxon>Bacteria</taxon>
        <taxon>Bacillati</taxon>
        <taxon>Bacillota</taxon>
        <taxon>Bacilli</taxon>
        <taxon>Lactobacillales</taxon>
        <taxon>Streptococcaceae</taxon>
        <taxon>Streptococcus</taxon>
        <taxon>Streptococcus mitis group</taxon>
    </lineage>
</organism>
<name>A0A1X1KNX4_STRMT</name>
<keyword evidence="2" id="KW-1277">Toxin-antitoxin system</keyword>
<dbReference type="Gene3D" id="2.30.30.110">
    <property type="match status" value="1"/>
</dbReference>
<evidence type="ECO:0000313" key="3">
    <source>
        <dbReference type="EMBL" id="ORP01137.1"/>
    </source>
</evidence>
<dbReference type="PANTHER" id="PTHR33988:SF3">
    <property type="entry name" value="ENDORIBONUCLEASE TOXIN CHPB-RELATED"/>
    <property type="match status" value="1"/>
</dbReference>
<dbReference type="GO" id="GO:0006402">
    <property type="term" value="P:mRNA catabolic process"/>
    <property type="evidence" value="ECO:0007669"/>
    <property type="project" value="TreeGrafter"/>
</dbReference>
<gene>
    <name evidence="3" type="ORF">B7696_00260</name>
</gene>
<dbReference type="Proteomes" id="UP000193234">
    <property type="component" value="Unassembled WGS sequence"/>
</dbReference>
<dbReference type="RefSeq" id="WP_084861493.1">
    <property type="nucleotide sequence ID" value="NZ_CAMIAG010000027.1"/>
</dbReference>
<dbReference type="Pfam" id="PF02452">
    <property type="entry name" value="PemK_toxin"/>
    <property type="match status" value="1"/>
</dbReference>